<organism evidence="8 9">
    <name type="scientific">Ceraceosorus bombacis</name>
    <dbReference type="NCBI Taxonomy" id="401625"/>
    <lineage>
        <taxon>Eukaryota</taxon>
        <taxon>Fungi</taxon>
        <taxon>Dikarya</taxon>
        <taxon>Basidiomycota</taxon>
        <taxon>Ustilaginomycotina</taxon>
        <taxon>Exobasidiomycetes</taxon>
        <taxon>Ceraceosorales</taxon>
        <taxon>Ceraceosoraceae</taxon>
        <taxon>Ceraceosorus</taxon>
    </lineage>
</organism>
<keyword evidence="5 6" id="KW-0472">Membrane</keyword>
<proteinExistence type="predicted"/>
<feature type="transmembrane region" description="Helical" evidence="6">
    <location>
        <begin position="370"/>
        <end position="394"/>
    </location>
</feature>
<evidence type="ECO:0000313" key="8">
    <source>
        <dbReference type="EMBL" id="CEH15665.1"/>
    </source>
</evidence>
<accession>A0A0P1BIZ8</accession>
<dbReference type="InterPro" id="IPR020846">
    <property type="entry name" value="MFS_dom"/>
</dbReference>
<evidence type="ECO:0000256" key="6">
    <source>
        <dbReference type="SAM" id="Phobius"/>
    </source>
</evidence>
<reference evidence="8 9" key="1">
    <citation type="submission" date="2014-09" db="EMBL/GenBank/DDBJ databases">
        <authorList>
            <person name="Magalhaes I.L.F."/>
            <person name="Oliveira U."/>
            <person name="Santos F.R."/>
            <person name="Vidigal T.H.D.A."/>
            <person name="Brescovit A.D."/>
            <person name="Santos A.J."/>
        </authorList>
    </citation>
    <scope>NUCLEOTIDE SEQUENCE [LARGE SCALE GENOMIC DNA]</scope>
</reference>
<dbReference type="OrthoDB" id="9971669at2759"/>
<dbReference type="GO" id="GO:0022857">
    <property type="term" value="F:transmembrane transporter activity"/>
    <property type="evidence" value="ECO:0007669"/>
    <property type="project" value="InterPro"/>
</dbReference>
<evidence type="ECO:0000256" key="2">
    <source>
        <dbReference type="ARBA" id="ARBA00022448"/>
    </source>
</evidence>
<dbReference type="STRING" id="401625.A0A0P1BIZ8"/>
<feature type="transmembrane region" description="Helical" evidence="6">
    <location>
        <begin position="278"/>
        <end position="300"/>
    </location>
</feature>
<feature type="domain" description="Major facilitator superfamily (MFS) profile" evidence="7">
    <location>
        <begin position="27"/>
        <end position="464"/>
    </location>
</feature>
<feature type="transmembrane region" description="Helical" evidence="6">
    <location>
        <begin position="320"/>
        <end position="338"/>
    </location>
</feature>
<dbReference type="PANTHER" id="PTHR43791:SF85">
    <property type="entry name" value="TRANSPORTER, PUTATIVE (AFU_ORTHOLOGUE AFUA_6G00710)-RELATED"/>
    <property type="match status" value="1"/>
</dbReference>
<feature type="transmembrane region" description="Helical" evidence="6">
    <location>
        <begin position="186"/>
        <end position="208"/>
    </location>
</feature>
<dbReference type="InterPro" id="IPR011701">
    <property type="entry name" value="MFS"/>
</dbReference>
<keyword evidence="3 6" id="KW-0812">Transmembrane</keyword>
<feature type="transmembrane region" description="Helical" evidence="6">
    <location>
        <begin position="406"/>
        <end position="425"/>
    </location>
</feature>
<dbReference type="Gene3D" id="1.20.1250.20">
    <property type="entry name" value="MFS general substrate transporter like domains"/>
    <property type="match status" value="2"/>
</dbReference>
<dbReference type="PANTHER" id="PTHR43791">
    <property type="entry name" value="PERMEASE-RELATED"/>
    <property type="match status" value="1"/>
</dbReference>
<feature type="transmembrane region" description="Helical" evidence="6">
    <location>
        <begin position="345"/>
        <end position="364"/>
    </location>
</feature>
<keyword evidence="9" id="KW-1185">Reference proteome</keyword>
<evidence type="ECO:0000256" key="1">
    <source>
        <dbReference type="ARBA" id="ARBA00004141"/>
    </source>
</evidence>
<evidence type="ECO:0000259" key="7">
    <source>
        <dbReference type="PROSITE" id="PS50850"/>
    </source>
</evidence>
<feature type="transmembrane region" description="Helical" evidence="6">
    <location>
        <begin position="94"/>
        <end position="112"/>
    </location>
</feature>
<sequence length="501" mass="55266">MQDGKESSCCWSEQEERRLKWKIDAQVLPLTLLLYTLSFLDRTNIGQARLIGLQEQLSLSFHDYQVALTVLYAPYIAFEIPSNLLIKKIGPARLIPFLVTAWGIVSTLQGIVTTRTGLFINRAFLGFAETGILPGLALYLTFFYKASEIQLRQAIYFSGASLAGAFNGVLSTAINLLSGRAGLLGWSWLFILEGIFTVLVGIACFSILPNDASKLWWCSEREKQIAEERVEQSRFTMRVIKDVQKSNETLDMPRAAAATRTGEPFSWSEVGRAFTDPLVLLVWVAGLCDASGVYGLAFFAPTIIKGLPLGLTTVQAQLLSSPPFAAAFLTSIILALVSDRLRWRYLTGLIGFLLAIGGLAMAYASTNAKVQYGGLIVMSMGLYTLPSSLITWVLSSTGGYYKRATAIALLIVGTNSGGIIGTWLFDPTEAPRFRRGFITLLVLQCVGLLSISILEAYLLWERRSGKERHADWISELKAQGCSEESIRQLLGDRHPDFVREL</sequence>
<dbReference type="InterPro" id="IPR036259">
    <property type="entry name" value="MFS_trans_sf"/>
</dbReference>
<dbReference type="GO" id="GO:0016020">
    <property type="term" value="C:membrane"/>
    <property type="evidence" value="ECO:0007669"/>
    <property type="project" value="UniProtKB-SubCell"/>
</dbReference>
<dbReference type="SUPFAM" id="SSF103473">
    <property type="entry name" value="MFS general substrate transporter"/>
    <property type="match status" value="1"/>
</dbReference>
<dbReference type="Proteomes" id="UP000054845">
    <property type="component" value="Unassembled WGS sequence"/>
</dbReference>
<evidence type="ECO:0000313" key="9">
    <source>
        <dbReference type="Proteomes" id="UP000054845"/>
    </source>
</evidence>
<keyword evidence="4 6" id="KW-1133">Transmembrane helix</keyword>
<dbReference type="AlphaFoldDB" id="A0A0P1BIZ8"/>
<evidence type="ECO:0000256" key="3">
    <source>
        <dbReference type="ARBA" id="ARBA00022692"/>
    </source>
</evidence>
<dbReference type="PROSITE" id="PS50850">
    <property type="entry name" value="MFS"/>
    <property type="match status" value="1"/>
</dbReference>
<dbReference type="EMBL" id="CCYA01000272">
    <property type="protein sequence ID" value="CEH15665.1"/>
    <property type="molecule type" value="Genomic_DNA"/>
</dbReference>
<name>A0A0P1BIZ8_9BASI</name>
<evidence type="ECO:0000256" key="5">
    <source>
        <dbReference type="ARBA" id="ARBA00023136"/>
    </source>
</evidence>
<dbReference type="Pfam" id="PF07690">
    <property type="entry name" value="MFS_1"/>
    <property type="match status" value="1"/>
</dbReference>
<comment type="subcellular location">
    <subcellularLocation>
        <location evidence="1">Membrane</location>
        <topology evidence="1">Multi-pass membrane protein</topology>
    </subcellularLocation>
</comment>
<feature type="transmembrane region" description="Helical" evidence="6">
    <location>
        <begin position="154"/>
        <end position="174"/>
    </location>
</feature>
<evidence type="ECO:0000256" key="4">
    <source>
        <dbReference type="ARBA" id="ARBA00022989"/>
    </source>
</evidence>
<protein>
    <submittedName>
        <fullName evidence="8">Permease of the major facilitator superfamily</fullName>
    </submittedName>
</protein>
<dbReference type="FunFam" id="1.20.1250.20:FF:000018">
    <property type="entry name" value="MFS transporter permease"/>
    <property type="match status" value="1"/>
</dbReference>
<feature type="transmembrane region" description="Helical" evidence="6">
    <location>
        <begin position="124"/>
        <end position="142"/>
    </location>
</feature>
<feature type="transmembrane region" description="Helical" evidence="6">
    <location>
        <begin position="437"/>
        <end position="460"/>
    </location>
</feature>
<keyword evidence="2" id="KW-0813">Transport</keyword>